<dbReference type="EMBL" id="CM003098">
    <property type="protein sequence ID" value="KUI65705.1"/>
    <property type="molecule type" value="Genomic_DNA"/>
</dbReference>
<dbReference type="SUPFAM" id="SSF48264">
    <property type="entry name" value="Cytochrome P450"/>
    <property type="match status" value="1"/>
</dbReference>
<organism evidence="5 6">
    <name type="scientific">Cytospora mali</name>
    <name type="common">Apple Valsa canker fungus</name>
    <name type="synonym">Valsa mali</name>
    <dbReference type="NCBI Taxonomy" id="578113"/>
    <lineage>
        <taxon>Eukaryota</taxon>
        <taxon>Fungi</taxon>
        <taxon>Dikarya</taxon>
        <taxon>Ascomycota</taxon>
        <taxon>Pezizomycotina</taxon>
        <taxon>Sordariomycetes</taxon>
        <taxon>Sordariomycetidae</taxon>
        <taxon>Diaporthales</taxon>
        <taxon>Cytosporaceae</taxon>
        <taxon>Cytospora</taxon>
    </lineage>
</organism>
<dbReference type="Pfam" id="PF00067">
    <property type="entry name" value="p450"/>
    <property type="match status" value="1"/>
</dbReference>
<dbReference type="InterPro" id="IPR050121">
    <property type="entry name" value="Cytochrome_P450_monoxygenase"/>
</dbReference>
<name>A0A194VPE5_CYTMA</name>
<dbReference type="AlphaFoldDB" id="A0A194VPE5"/>
<dbReference type="GO" id="GO:0004497">
    <property type="term" value="F:monooxygenase activity"/>
    <property type="evidence" value="ECO:0007669"/>
    <property type="project" value="InterPro"/>
</dbReference>
<comment type="similarity">
    <text evidence="1">Belongs to the cytochrome P450 family.</text>
</comment>
<protein>
    <submittedName>
        <fullName evidence="5">Trichodiene oxygenase</fullName>
    </submittedName>
</protein>
<dbReference type="PANTHER" id="PTHR24305">
    <property type="entry name" value="CYTOCHROME P450"/>
    <property type="match status" value="1"/>
</dbReference>
<reference evidence="5" key="1">
    <citation type="submission" date="2014-12" db="EMBL/GenBank/DDBJ databases">
        <title>Genome Sequence of Valsa Canker Pathogens Uncovers a Specific Adaption of Colonization on Woody Bark.</title>
        <authorList>
            <person name="Yin Z."/>
            <person name="Liu H."/>
            <person name="Gao X."/>
            <person name="Li Z."/>
            <person name="Song N."/>
            <person name="Ke X."/>
            <person name="Dai Q."/>
            <person name="Wu Y."/>
            <person name="Sun Y."/>
            <person name="Xu J.-R."/>
            <person name="Kang Z.K."/>
            <person name="Wang L."/>
            <person name="Huang L."/>
        </authorList>
    </citation>
    <scope>NUCLEOTIDE SEQUENCE [LARGE SCALE GENOMIC DNA]</scope>
    <source>
        <strain evidence="5">03-8</strain>
    </source>
</reference>
<dbReference type="InterPro" id="IPR036396">
    <property type="entry name" value="Cyt_P450_sf"/>
</dbReference>
<evidence type="ECO:0000313" key="5">
    <source>
        <dbReference type="EMBL" id="KUI65705.1"/>
    </source>
</evidence>
<proteinExistence type="inferred from homology"/>
<dbReference type="GO" id="GO:0005506">
    <property type="term" value="F:iron ion binding"/>
    <property type="evidence" value="ECO:0007669"/>
    <property type="project" value="InterPro"/>
</dbReference>
<evidence type="ECO:0000313" key="6">
    <source>
        <dbReference type="Proteomes" id="UP000078559"/>
    </source>
</evidence>
<dbReference type="SMR" id="A0A194VPE5"/>
<dbReference type="Proteomes" id="UP000078559">
    <property type="component" value="Chromosome 1"/>
</dbReference>
<keyword evidence="4" id="KW-0408">Iron</keyword>
<keyword evidence="6" id="KW-1185">Reference proteome</keyword>
<evidence type="ECO:0000256" key="1">
    <source>
        <dbReference type="ARBA" id="ARBA00010617"/>
    </source>
</evidence>
<keyword evidence="3" id="KW-0479">Metal-binding</keyword>
<evidence type="ECO:0000256" key="4">
    <source>
        <dbReference type="ARBA" id="ARBA00023004"/>
    </source>
</evidence>
<keyword evidence="2" id="KW-0349">Heme</keyword>
<accession>A0A194VPE5</accession>
<dbReference type="GO" id="GO:0020037">
    <property type="term" value="F:heme binding"/>
    <property type="evidence" value="ECO:0007669"/>
    <property type="project" value="InterPro"/>
</dbReference>
<evidence type="ECO:0000256" key="2">
    <source>
        <dbReference type="ARBA" id="ARBA00022617"/>
    </source>
</evidence>
<dbReference type="GO" id="GO:0016705">
    <property type="term" value="F:oxidoreductase activity, acting on paired donors, with incorporation or reduction of molecular oxygen"/>
    <property type="evidence" value="ECO:0007669"/>
    <property type="project" value="InterPro"/>
</dbReference>
<gene>
    <name evidence="5" type="ORF">VM1G_11336</name>
</gene>
<evidence type="ECO:0000256" key="3">
    <source>
        <dbReference type="ARBA" id="ARBA00022723"/>
    </source>
</evidence>
<dbReference type="Gene3D" id="1.10.630.10">
    <property type="entry name" value="Cytochrome P450"/>
    <property type="match status" value="1"/>
</dbReference>
<sequence>MTKHVRFLGPLMKSLPMDWIEKTGDARTKAFFGFLKTVARINNEVGTITGAAFETAAQPIRTILYHLYSDREMLRNLRAELANAHRGEDGEFSIAVLEKLLFLDGVIREELRLSPGLATRLARVASDRDLYYDQ</sequence>
<dbReference type="PANTHER" id="PTHR24305:SF166">
    <property type="entry name" value="CYTOCHROME P450 12A4, MITOCHONDRIAL-RELATED"/>
    <property type="match status" value="1"/>
</dbReference>
<dbReference type="InterPro" id="IPR001128">
    <property type="entry name" value="Cyt_P450"/>
</dbReference>